<comment type="caution">
    <text evidence="1">The sequence shown here is derived from an EMBL/GenBank/DDBJ whole genome shotgun (WGS) entry which is preliminary data.</text>
</comment>
<keyword evidence="2" id="KW-1185">Reference proteome</keyword>
<sequence length="217" mass="23860">MSVFPRFVTSEFAPMFRLLDEYASHAATRSSGFNQAIRSYQPRFDVKESKDSYELQGELPGIDQKDINIEFTDANTLSIHGRSERHREEGTRPAAVVEAPAEQPKIAESETSSYHKASVEDEDGTTTTTVSGGNPEATPASTPGESSATEAQQVAEAPKTVKPKYWVSERSVGQFARTFSFPRRVDQKNVKASLKNGILSLTIPKAAPPVNKRINIE</sequence>
<name>A0ACC3NL46_9PEZI</name>
<reference evidence="1" key="1">
    <citation type="submission" date="2023-07" db="EMBL/GenBank/DDBJ databases">
        <title>Black Yeasts Isolated from many extreme environments.</title>
        <authorList>
            <person name="Coleine C."/>
            <person name="Stajich J.E."/>
            <person name="Selbmann L."/>
        </authorList>
    </citation>
    <scope>NUCLEOTIDE SEQUENCE</scope>
    <source>
        <strain evidence="1">CCFEE 5714</strain>
    </source>
</reference>
<protein>
    <submittedName>
        <fullName evidence="1">Uncharacterized protein</fullName>
    </submittedName>
</protein>
<organism evidence="1 2">
    <name type="scientific">Vermiconidia calcicola</name>
    <dbReference type="NCBI Taxonomy" id="1690605"/>
    <lineage>
        <taxon>Eukaryota</taxon>
        <taxon>Fungi</taxon>
        <taxon>Dikarya</taxon>
        <taxon>Ascomycota</taxon>
        <taxon>Pezizomycotina</taxon>
        <taxon>Dothideomycetes</taxon>
        <taxon>Dothideomycetidae</taxon>
        <taxon>Mycosphaerellales</taxon>
        <taxon>Extremaceae</taxon>
        <taxon>Vermiconidia</taxon>
    </lineage>
</organism>
<dbReference type="EMBL" id="JAUTXU010000034">
    <property type="protein sequence ID" value="KAK3718056.1"/>
    <property type="molecule type" value="Genomic_DNA"/>
</dbReference>
<proteinExistence type="predicted"/>
<gene>
    <name evidence="1" type="ORF">LTR37_005482</name>
</gene>
<dbReference type="Proteomes" id="UP001281147">
    <property type="component" value="Unassembled WGS sequence"/>
</dbReference>
<evidence type="ECO:0000313" key="2">
    <source>
        <dbReference type="Proteomes" id="UP001281147"/>
    </source>
</evidence>
<accession>A0ACC3NL46</accession>
<evidence type="ECO:0000313" key="1">
    <source>
        <dbReference type="EMBL" id="KAK3718056.1"/>
    </source>
</evidence>